<feature type="domain" description="Pyridoxamine 5'-phosphate oxidase N-terminal" evidence="1">
    <location>
        <begin position="15"/>
        <end position="149"/>
    </location>
</feature>
<dbReference type="RefSeq" id="WP_021167115.1">
    <property type="nucleotide sequence ID" value="NZ_CTRP01000010.1"/>
</dbReference>
<proteinExistence type="predicted"/>
<dbReference type="InterPro" id="IPR011576">
    <property type="entry name" value="Pyridox_Oxase_N"/>
</dbReference>
<keyword evidence="3" id="KW-1185">Reference proteome</keyword>
<evidence type="ECO:0000259" key="1">
    <source>
        <dbReference type="Pfam" id="PF01243"/>
    </source>
</evidence>
<sequence>MFKTMRRKERQSTTECAVAILEKCEYGILATVSQDGYPYGVPLSYIYKDASIYFHSAAVGHKLDNIAANHNVSFCVVGEKQSLPEKFTTSYESVIIFGQASQVTGEEKKAALLALLAKYSPAYLEKGKAYIENSEDKTTVIKITIEHITGKVRPQ</sequence>
<dbReference type="Pfam" id="PF01243">
    <property type="entry name" value="PNPOx_N"/>
    <property type="match status" value="1"/>
</dbReference>
<dbReference type="Gene3D" id="2.30.110.10">
    <property type="entry name" value="Electron Transport, Fmn-binding Protein, Chain A"/>
    <property type="match status" value="1"/>
</dbReference>
<dbReference type="PANTHER" id="PTHR34071">
    <property type="entry name" value="5-NITROIMIDAZOLE ANTIBIOTICS RESISTANCE PROTEIN, NIMA-FAMILY-RELATED PROTEIN-RELATED"/>
    <property type="match status" value="1"/>
</dbReference>
<reference evidence="3" key="1">
    <citation type="submission" date="2015-03" db="EMBL/GenBank/DDBJ databases">
        <authorList>
            <person name="Nijsse Bart"/>
        </authorList>
    </citation>
    <scope>NUCLEOTIDE SEQUENCE [LARGE SCALE GENOMIC DNA]</scope>
</reference>
<accession>A0A0U1KZ33</accession>
<name>A0A0U1KZ33_9FIRM</name>
<gene>
    <name evidence="2" type="ORF">SpAn4DRAFT_2859</name>
</gene>
<dbReference type="AlphaFoldDB" id="A0A0U1KZ33"/>
<evidence type="ECO:0000313" key="2">
    <source>
        <dbReference type="EMBL" id="CQR72399.1"/>
    </source>
</evidence>
<dbReference type="PANTHER" id="PTHR34071:SF2">
    <property type="entry name" value="FLAVIN-NUCLEOTIDE-BINDING PROTEIN"/>
    <property type="match status" value="1"/>
</dbReference>
<evidence type="ECO:0000313" key="3">
    <source>
        <dbReference type="Proteomes" id="UP000049855"/>
    </source>
</evidence>
<dbReference type="Proteomes" id="UP000049855">
    <property type="component" value="Unassembled WGS sequence"/>
</dbReference>
<dbReference type="EMBL" id="CTRP01000010">
    <property type="protein sequence ID" value="CQR72399.1"/>
    <property type="molecule type" value="Genomic_DNA"/>
</dbReference>
<dbReference type="SUPFAM" id="SSF50475">
    <property type="entry name" value="FMN-binding split barrel"/>
    <property type="match status" value="1"/>
</dbReference>
<organism evidence="2 3">
    <name type="scientific">Sporomusa ovata</name>
    <dbReference type="NCBI Taxonomy" id="2378"/>
    <lineage>
        <taxon>Bacteria</taxon>
        <taxon>Bacillati</taxon>
        <taxon>Bacillota</taxon>
        <taxon>Negativicutes</taxon>
        <taxon>Selenomonadales</taxon>
        <taxon>Sporomusaceae</taxon>
        <taxon>Sporomusa</taxon>
    </lineage>
</organism>
<protein>
    <submittedName>
        <fullName evidence="2">Pyridoxamine 5'-phosphate oxidase-related, FMN-binding</fullName>
    </submittedName>
</protein>
<dbReference type="InterPro" id="IPR012349">
    <property type="entry name" value="Split_barrel_FMN-bd"/>
</dbReference>